<evidence type="ECO:0000313" key="2">
    <source>
        <dbReference type="EMBL" id="EUB62418.1"/>
    </source>
</evidence>
<dbReference type="EMBL" id="APAU02000013">
    <property type="protein sequence ID" value="EUB62418.1"/>
    <property type="molecule type" value="Genomic_DNA"/>
</dbReference>
<comment type="caution">
    <text evidence="2">The sequence shown here is derived from an EMBL/GenBank/DDBJ whole genome shotgun (WGS) entry which is preliminary data.</text>
</comment>
<feature type="transmembrane region" description="Helical" evidence="1">
    <location>
        <begin position="72"/>
        <end position="93"/>
    </location>
</feature>
<protein>
    <submittedName>
        <fullName evidence="2">Uncharacterized protein</fullName>
    </submittedName>
</protein>
<dbReference type="GeneID" id="36338586"/>
<dbReference type="KEGG" id="egl:EGR_02871"/>
<reference evidence="2 3" key="1">
    <citation type="journal article" date="2013" name="Nat. Genet.">
        <title>The genome of the hydatid tapeworm Echinococcus granulosus.</title>
        <authorList>
            <person name="Zheng H."/>
            <person name="Zhang W."/>
            <person name="Zhang L."/>
            <person name="Zhang Z."/>
            <person name="Li J."/>
            <person name="Lu G."/>
            <person name="Zhu Y."/>
            <person name="Wang Y."/>
            <person name="Huang Y."/>
            <person name="Liu J."/>
            <person name="Kang H."/>
            <person name="Chen J."/>
            <person name="Wang L."/>
            <person name="Chen A."/>
            <person name="Yu S."/>
            <person name="Gao Z."/>
            <person name="Jin L."/>
            <person name="Gu W."/>
            <person name="Wang Z."/>
            <person name="Zhao L."/>
            <person name="Shi B."/>
            <person name="Wen H."/>
            <person name="Lin R."/>
            <person name="Jones M.K."/>
            <person name="Brejova B."/>
            <person name="Vinar T."/>
            <person name="Zhao G."/>
            <person name="McManus D.P."/>
            <person name="Chen Z."/>
            <person name="Zhou Y."/>
            <person name="Wang S."/>
        </authorList>
    </citation>
    <scope>NUCLEOTIDE SEQUENCE [LARGE SCALE GENOMIC DNA]</scope>
</reference>
<keyword evidence="1" id="KW-0812">Transmembrane</keyword>
<dbReference type="CTD" id="36338586"/>
<evidence type="ECO:0000313" key="3">
    <source>
        <dbReference type="Proteomes" id="UP000019149"/>
    </source>
</evidence>
<dbReference type="RefSeq" id="XP_024353614.1">
    <property type="nucleotide sequence ID" value="XM_024492120.1"/>
</dbReference>
<keyword evidence="3" id="KW-1185">Reference proteome</keyword>
<evidence type="ECO:0000256" key="1">
    <source>
        <dbReference type="SAM" id="Phobius"/>
    </source>
</evidence>
<feature type="transmembrane region" description="Helical" evidence="1">
    <location>
        <begin position="20"/>
        <end position="51"/>
    </location>
</feature>
<organism evidence="2 3">
    <name type="scientific">Echinococcus granulosus</name>
    <name type="common">Hydatid tapeworm</name>
    <dbReference type="NCBI Taxonomy" id="6210"/>
    <lineage>
        <taxon>Eukaryota</taxon>
        <taxon>Metazoa</taxon>
        <taxon>Spiralia</taxon>
        <taxon>Lophotrochozoa</taxon>
        <taxon>Platyhelminthes</taxon>
        <taxon>Cestoda</taxon>
        <taxon>Eucestoda</taxon>
        <taxon>Cyclophyllidea</taxon>
        <taxon>Taeniidae</taxon>
        <taxon>Echinococcus</taxon>
        <taxon>Echinococcus granulosus group</taxon>
    </lineage>
</organism>
<name>W6UMX9_ECHGR</name>
<proteinExistence type="predicted"/>
<keyword evidence="1" id="KW-0472">Membrane</keyword>
<sequence>MIVSKLLTLEVNNKVCCISLISYLTAMLTCINIYFLLALMVSIVSFIHLTLAEENIQRGTQVRRELATNANCIISFLNNQIVLLVVVGFAFAYTRPAVCHVNSISKIADNNARVNVHAQYRNIPIVCQTLKCSVSLENDTPYRKTNQNLTVMKIQQTTEINLI</sequence>
<gene>
    <name evidence="2" type="ORF">EGR_02871</name>
</gene>
<accession>W6UMX9</accession>
<dbReference type="AlphaFoldDB" id="W6UMX9"/>
<dbReference type="Proteomes" id="UP000019149">
    <property type="component" value="Unassembled WGS sequence"/>
</dbReference>
<keyword evidence="1" id="KW-1133">Transmembrane helix</keyword>